<dbReference type="PANTHER" id="PTHR43423:SF12">
    <property type="entry name" value="IRON EXPORT ATP-BINDING PROTEIN FETA-RELATED"/>
    <property type="match status" value="1"/>
</dbReference>
<evidence type="ECO:0000256" key="5">
    <source>
        <dbReference type="ARBA" id="ARBA00022592"/>
    </source>
</evidence>
<dbReference type="InterPro" id="IPR017871">
    <property type="entry name" value="ABC_transporter-like_CS"/>
</dbReference>
<keyword evidence="5" id="KW-0592">Phosphate transport</keyword>
<dbReference type="Proteomes" id="UP001215461">
    <property type="component" value="Unassembled WGS sequence"/>
</dbReference>
<evidence type="ECO:0000256" key="2">
    <source>
        <dbReference type="ARBA" id="ARBA00022448"/>
    </source>
</evidence>
<dbReference type="SMART" id="SM00382">
    <property type="entry name" value="AAA"/>
    <property type="match status" value="1"/>
</dbReference>
<dbReference type="AlphaFoldDB" id="A0ABD4XKU2"/>
<keyword evidence="9" id="KW-0472">Membrane</keyword>
<keyword evidence="4" id="KW-0997">Cell inner membrane</keyword>
<keyword evidence="6" id="KW-0547">Nucleotide-binding</keyword>
<dbReference type="Pfam" id="PF00005">
    <property type="entry name" value="ABC_tran"/>
    <property type="match status" value="1"/>
</dbReference>
<dbReference type="CDD" id="cd03225">
    <property type="entry name" value="ABC_cobalt_CbiO_domain1"/>
    <property type="match status" value="1"/>
</dbReference>
<evidence type="ECO:0000256" key="8">
    <source>
        <dbReference type="ARBA" id="ARBA00022967"/>
    </source>
</evidence>
<evidence type="ECO:0000256" key="3">
    <source>
        <dbReference type="ARBA" id="ARBA00022475"/>
    </source>
</evidence>
<feature type="domain" description="ABC transporter" evidence="10">
    <location>
        <begin position="4"/>
        <end position="215"/>
    </location>
</feature>
<dbReference type="PROSITE" id="PS50893">
    <property type="entry name" value="ABC_TRANSPORTER_2"/>
    <property type="match status" value="1"/>
</dbReference>
<reference evidence="11 12" key="1">
    <citation type="submission" date="2020-03" db="EMBL/GenBank/DDBJ databases">
        <title>Comparative genomics of Weissella paramesenteroides.</title>
        <authorList>
            <person name="Kant R."/>
            <person name="Takala T."/>
            <person name="Saris P."/>
        </authorList>
    </citation>
    <scope>NUCLEOTIDE SEQUENCE [LARGE SCALE GENOMIC DNA]</scope>
    <source>
        <strain evidence="11 12">SJ27-4</strain>
    </source>
</reference>
<keyword evidence="3" id="KW-1003">Cell membrane</keyword>
<dbReference type="InterPro" id="IPR015856">
    <property type="entry name" value="ABC_transpr_CbiO/EcfA_su"/>
</dbReference>
<evidence type="ECO:0000259" key="10">
    <source>
        <dbReference type="PROSITE" id="PS50893"/>
    </source>
</evidence>
<dbReference type="GO" id="GO:0006817">
    <property type="term" value="P:phosphate ion transport"/>
    <property type="evidence" value="ECO:0007669"/>
    <property type="project" value="UniProtKB-KW"/>
</dbReference>
<accession>A0ABD4XKU2</accession>
<dbReference type="PROSITE" id="PS00211">
    <property type="entry name" value="ABC_TRANSPORTER_1"/>
    <property type="match status" value="1"/>
</dbReference>
<name>A0ABD4XKU2_WEIPA</name>
<evidence type="ECO:0000313" key="12">
    <source>
        <dbReference type="Proteomes" id="UP001215461"/>
    </source>
</evidence>
<evidence type="ECO:0000256" key="6">
    <source>
        <dbReference type="ARBA" id="ARBA00022741"/>
    </source>
</evidence>
<evidence type="ECO:0000256" key="4">
    <source>
        <dbReference type="ARBA" id="ARBA00022519"/>
    </source>
</evidence>
<dbReference type="RefSeq" id="WP_131473966.1">
    <property type="nucleotide sequence ID" value="NZ_CAXLJE010000010.1"/>
</dbReference>
<dbReference type="InterPro" id="IPR027417">
    <property type="entry name" value="P-loop_NTPase"/>
</dbReference>
<dbReference type="PANTHER" id="PTHR43423">
    <property type="entry name" value="ABC TRANSPORTER I FAMILY MEMBER 17"/>
    <property type="match status" value="1"/>
</dbReference>
<organism evidence="11 12">
    <name type="scientific">Weissella paramesenteroides</name>
    <name type="common">Leuconostoc paramesenteroides</name>
    <dbReference type="NCBI Taxonomy" id="1249"/>
    <lineage>
        <taxon>Bacteria</taxon>
        <taxon>Bacillati</taxon>
        <taxon>Bacillota</taxon>
        <taxon>Bacilli</taxon>
        <taxon>Lactobacillales</taxon>
        <taxon>Lactobacillaceae</taxon>
        <taxon>Weissella</taxon>
    </lineage>
</organism>
<dbReference type="EMBL" id="JAANXN010000011">
    <property type="protein sequence ID" value="MDF8371665.1"/>
    <property type="molecule type" value="Genomic_DNA"/>
</dbReference>
<dbReference type="GO" id="GO:0022857">
    <property type="term" value="F:transmembrane transporter activity"/>
    <property type="evidence" value="ECO:0007669"/>
    <property type="project" value="UniProtKB-ARBA"/>
</dbReference>
<dbReference type="Gene3D" id="3.40.50.300">
    <property type="entry name" value="P-loop containing nucleotide triphosphate hydrolases"/>
    <property type="match status" value="1"/>
</dbReference>
<sequence length="215" mass="24070">MAILDLQKVGFEVDGKELLKDITLQVQAGDWLTIEGPSGSGKSLLLKLIASLLTPTTGNIYFNGQNQATFNKVDYRKQISYCFQQPSLFGQTVKDNLVFPFIIRNIAFDEQRAITALDNVDLPKEFLEKEIKTLSGGQKQRVALIRNLLFPPKVLLLDEITTGLDTQTKDIVNHLLVGYQNEGMTVLSVTHDEREISEADHLIRIVAGRMAESHE</sequence>
<evidence type="ECO:0000256" key="1">
    <source>
        <dbReference type="ARBA" id="ARBA00004202"/>
    </source>
</evidence>
<dbReference type="InterPro" id="IPR003593">
    <property type="entry name" value="AAA+_ATPase"/>
</dbReference>
<gene>
    <name evidence="11" type="ORF">G9403_08450</name>
</gene>
<comment type="caution">
    <text evidence="11">The sequence shown here is derived from an EMBL/GenBank/DDBJ whole genome shotgun (WGS) entry which is preliminary data.</text>
</comment>
<evidence type="ECO:0000256" key="9">
    <source>
        <dbReference type="ARBA" id="ARBA00023136"/>
    </source>
</evidence>
<keyword evidence="7 11" id="KW-0067">ATP-binding</keyword>
<keyword evidence="8" id="KW-1278">Translocase</keyword>
<dbReference type="GO" id="GO:0005524">
    <property type="term" value="F:ATP binding"/>
    <property type="evidence" value="ECO:0007669"/>
    <property type="project" value="UniProtKB-KW"/>
</dbReference>
<dbReference type="GO" id="GO:0005886">
    <property type="term" value="C:plasma membrane"/>
    <property type="evidence" value="ECO:0007669"/>
    <property type="project" value="UniProtKB-SubCell"/>
</dbReference>
<comment type="subcellular location">
    <subcellularLocation>
        <location evidence="1">Cell membrane</location>
        <topology evidence="1">Peripheral membrane protein</topology>
    </subcellularLocation>
</comment>
<evidence type="ECO:0000256" key="7">
    <source>
        <dbReference type="ARBA" id="ARBA00022840"/>
    </source>
</evidence>
<dbReference type="SUPFAM" id="SSF52540">
    <property type="entry name" value="P-loop containing nucleoside triphosphate hydrolases"/>
    <property type="match status" value="1"/>
</dbReference>
<proteinExistence type="predicted"/>
<keyword evidence="2" id="KW-0813">Transport</keyword>
<protein>
    <submittedName>
        <fullName evidence="11">ATP-binding cassette domain-containing protein</fullName>
    </submittedName>
</protein>
<evidence type="ECO:0000313" key="11">
    <source>
        <dbReference type="EMBL" id="MDF8371665.1"/>
    </source>
</evidence>
<dbReference type="InterPro" id="IPR003439">
    <property type="entry name" value="ABC_transporter-like_ATP-bd"/>
</dbReference>